<accession>A0A6A5CF49</accession>
<keyword evidence="2" id="KW-1185">Reference proteome</keyword>
<gene>
    <name evidence="1" type="ORF">FDP41_007367</name>
</gene>
<dbReference type="EMBL" id="VFQX01000003">
    <property type="protein sequence ID" value="KAF0984190.1"/>
    <property type="molecule type" value="Genomic_DNA"/>
</dbReference>
<organism evidence="1 2">
    <name type="scientific">Naegleria fowleri</name>
    <name type="common">Brain eating amoeba</name>
    <dbReference type="NCBI Taxonomy" id="5763"/>
    <lineage>
        <taxon>Eukaryota</taxon>
        <taxon>Discoba</taxon>
        <taxon>Heterolobosea</taxon>
        <taxon>Tetramitia</taxon>
        <taxon>Eutetramitia</taxon>
        <taxon>Vahlkampfiidae</taxon>
        <taxon>Naegleria</taxon>
    </lineage>
</organism>
<proteinExistence type="predicted"/>
<dbReference type="AlphaFoldDB" id="A0A6A5CF49"/>
<reference evidence="1 2" key="1">
    <citation type="journal article" date="2019" name="Sci. Rep.">
        <title>Nanopore sequencing improves the draft genome of the human pathogenic amoeba Naegleria fowleri.</title>
        <authorList>
            <person name="Liechti N."/>
            <person name="Schurch N."/>
            <person name="Bruggmann R."/>
            <person name="Wittwer M."/>
        </authorList>
    </citation>
    <scope>NUCLEOTIDE SEQUENCE [LARGE SCALE GENOMIC DNA]</scope>
    <source>
        <strain evidence="1 2">ATCC 30894</strain>
    </source>
</reference>
<dbReference type="VEuPathDB" id="AmoebaDB:NF0000300"/>
<protein>
    <submittedName>
        <fullName evidence="1">Uncharacterized protein</fullName>
    </submittedName>
</protein>
<dbReference type="RefSeq" id="XP_044568903.1">
    <property type="nucleotide sequence ID" value="XM_044711104.1"/>
</dbReference>
<dbReference type="VEuPathDB" id="AmoebaDB:FDP41_007367"/>
<dbReference type="Proteomes" id="UP000444721">
    <property type="component" value="Unassembled WGS sequence"/>
</dbReference>
<evidence type="ECO:0000313" key="2">
    <source>
        <dbReference type="Proteomes" id="UP000444721"/>
    </source>
</evidence>
<evidence type="ECO:0000313" key="1">
    <source>
        <dbReference type="EMBL" id="KAF0984190.1"/>
    </source>
</evidence>
<comment type="caution">
    <text evidence="1">The sequence shown here is derived from an EMBL/GenBank/DDBJ whole genome shotgun (WGS) entry which is preliminary data.</text>
</comment>
<name>A0A6A5CF49_NAEFO</name>
<dbReference type="VEuPathDB" id="AmoebaDB:NfTy_002620"/>
<dbReference type="GeneID" id="68114585"/>
<sequence>MSWPLIDGIRVSPEPDVVSGVVRNAVSYPTTSSPIVHPVRMEKNSFLSEAGDIGANILFKYGLDGTRFGDSNPITYIWEIMGKPIPPEIYQNANSTETVCFGIASTYAQVCSGHSVSLDTYSCVGGHSGNKCATPPPSNVITCYDIVQGNSSVCSGHDTCTARDQCICNSG</sequence>